<evidence type="ECO:0000313" key="1">
    <source>
        <dbReference type="EMBL" id="MEY6434121.1"/>
    </source>
</evidence>
<gene>
    <name evidence="1" type="ORF">ABC977_17085</name>
</gene>
<name>A0ABV4BHX2_9GAMM</name>
<comment type="caution">
    <text evidence="1">The sequence shown here is derived from an EMBL/GenBank/DDBJ whole genome shotgun (WGS) entry which is preliminary data.</text>
</comment>
<dbReference type="RefSeq" id="WP_369668503.1">
    <property type="nucleotide sequence ID" value="NZ_JBDKXB010000043.1"/>
</dbReference>
<protein>
    <recommendedName>
        <fullName evidence="3">Restriction endonuclease domain-containing protein</fullName>
    </recommendedName>
</protein>
<proteinExistence type="predicted"/>
<keyword evidence="2" id="KW-1185">Reference proteome</keyword>
<accession>A0ABV4BHX2</accession>
<evidence type="ECO:0000313" key="2">
    <source>
        <dbReference type="Proteomes" id="UP001564408"/>
    </source>
</evidence>
<organism evidence="1 2">
    <name type="scientific">Thioalkalicoccus limnaeus</name>
    <dbReference type="NCBI Taxonomy" id="120681"/>
    <lineage>
        <taxon>Bacteria</taxon>
        <taxon>Pseudomonadati</taxon>
        <taxon>Pseudomonadota</taxon>
        <taxon>Gammaproteobacteria</taxon>
        <taxon>Chromatiales</taxon>
        <taxon>Chromatiaceae</taxon>
        <taxon>Thioalkalicoccus</taxon>
    </lineage>
</organism>
<sequence length="60" mass="6656">MIHRPGWLVDLIGRRLSIHRRAAGHCYADVASPEDLTDVPLPLETGGKITTDLTDLFWSA</sequence>
<evidence type="ECO:0008006" key="3">
    <source>
        <dbReference type="Google" id="ProtNLM"/>
    </source>
</evidence>
<reference evidence="1 2" key="1">
    <citation type="submission" date="2024-05" db="EMBL/GenBank/DDBJ databases">
        <title>Genome Sequence and Characterization of the New Strain Purple Sulfur Bacterium of Genus Thioalkalicoccus.</title>
        <authorList>
            <person name="Bryantseva I.A."/>
            <person name="Kyndt J.A."/>
            <person name="Imhoff J.F."/>
        </authorList>
    </citation>
    <scope>NUCLEOTIDE SEQUENCE [LARGE SCALE GENOMIC DNA]</scope>
    <source>
        <strain evidence="1 2">Um2</strain>
    </source>
</reference>
<dbReference type="EMBL" id="JBDKXB010000043">
    <property type="protein sequence ID" value="MEY6434121.1"/>
    <property type="molecule type" value="Genomic_DNA"/>
</dbReference>
<dbReference type="Proteomes" id="UP001564408">
    <property type="component" value="Unassembled WGS sequence"/>
</dbReference>